<evidence type="ECO:0000256" key="2">
    <source>
        <dbReference type="ARBA" id="ARBA00022475"/>
    </source>
</evidence>
<dbReference type="PANTHER" id="PTHR34390:SF2">
    <property type="entry name" value="SUCCINATE TRANSPORTER SUBUNIT YJJP-RELATED"/>
    <property type="match status" value="1"/>
</dbReference>
<accession>W6N1D2</accession>
<name>W6N1D2_CLOTY</name>
<dbReference type="AlphaFoldDB" id="W6N1D2"/>
<evidence type="ECO:0000256" key="6">
    <source>
        <dbReference type="ARBA" id="ARBA00034125"/>
    </source>
</evidence>
<sequence length="256" mass="27609">MDINRTINIAAYAGKILLESGAEIYRVEETITRICNSCGILKVDAYVTINVIIISAESNYSETVSLIKRVKRSSQNLEKISRVNNISRHIKDSGYTLEDIYKKLQKIDSLKTYSYKLNIFSSGGASGFFCLVFGGNIRDFAISFIIGCLIKLVSSTLSYLQANEFFINIICGAIAALIALVSTKLNLSIHTDTVIIGSIMLLVPGVAITNSIRDTIAGDLLSGVLGGVEALLVAVAIAVGTGIVMRLWLITGGFSL</sequence>
<keyword evidence="10" id="KW-1185">Reference proteome</keyword>
<dbReference type="RefSeq" id="WP_017750736.1">
    <property type="nucleotide sequence ID" value="NZ_CBXI010000003.1"/>
</dbReference>
<dbReference type="GO" id="GO:0005886">
    <property type="term" value="C:plasma membrane"/>
    <property type="evidence" value="ECO:0007669"/>
    <property type="project" value="UniProtKB-SubCell"/>
</dbReference>
<evidence type="ECO:0000313" key="9">
    <source>
        <dbReference type="EMBL" id="CDL90043.1"/>
    </source>
</evidence>
<dbReference type="Proteomes" id="UP000019482">
    <property type="component" value="Unassembled WGS sequence"/>
</dbReference>
<feature type="transmembrane region" description="Helical" evidence="7">
    <location>
        <begin position="165"/>
        <end position="182"/>
    </location>
</feature>
<feature type="transmembrane region" description="Helical" evidence="7">
    <location>
        <begin position="194"/>
        <end position="212"/>
    </location>
</feature>
<dbReference type="GO" id="GO:0022857">
    <property type="term" value="F:transmembrane transporter activity"/>
    <property type="evidence" value="ECO:0007669"/>
    <property type="project" value="InterPro"/>
</dbReference>
<keyword evidence="5 7" id="KW-0472">Membrane</keyword>
<dbReference type="GeneID" id="29420529"/>
<gene>
    <name evidence="9" type="ORF">CTDIVETGP_0113</name>
</gene>
<evidence type="ECO:0000259" key="8">
    <source>
        <dbReference type="Pfam" id="PF06738"/>
    </source>
</evidence>
<reference evidence="9 10" key="1">
    <citation type="journal article" date="2015" name="Genome Announc.">
        <title>Draft Genome Sequence of Clostridium tyrobutyricum Strain DIVETGP, Isolated from Cow's Milk for Grana Padano Production.</title>
        <authorList>
            <person name="Soggiu A."/>
            <person name="Piras C."/>
            <person name="Gaiarsa S."/>
            <person name="Sassera D."/>
            <person name="Roncada P."/>
            <person name="Bendixen E."/>
            <person name="Brasca M."/>
            <person name="Bonizzi L."/>
        </authorList>
    </citation>
    <scope>NUCLEOTIDE SEQUENCE [LARGE SCALE GENOMIC DNA]</scope>
    <source>
        <strain evidence="9 10">DIVETGP</strain>
    </source>
</reference>
<comment type="similarity">
    <text evidence="6">Belongs to the ThrE exporter (TC 2.A.79) family.</text>
</comment>
<feature type="domain" description="Threonine/serine exporter-like N-terminal" evidence="8">
    <location>
        <begin position="9"/>
        <end position="248"/>
    </location>
</feature>
<dbReference type="InterPro" id="IPR010619">
    <property type="entry name" value="ThrE-like_N"/>
</dbReference>
<protein>
    <submittedName>
        <fullName evidence="9">Membrane spanning protein</fullName>
    </submittedName>
</protein>
<evidence type="ECO:0000256" key="5">
    <source>
        <dbReference type="ARBA" id="ARBA00023136"/>
    </source>
</evidence>
<evidence type="ECO:0000313" key="10">
    <source>
        <dbReference type="Proteomes" id="UP000019482"/>
    </source>
</evidence>
<evidence type="ECO:0000256" key="7">
    <source>
        <dbReference type="SAM" id="Phobius"/>
    </source>
</evidence>
<organism evidence="9 10">
    <name type="scientific">Clostridium tyrobutyricum DIVETGP</name>
    <dbReference type="NCBI Taxonomy" id="1408889"/>
    <lineage>
        <taxon>Bacteria</taxon>
        <taxon>Bacillati</taxon>
        <taxon>Bacillota</taxon>
        <taxon>Clostridia</taxon>
        <taxon>Eubacteriales</taxon>
        <taxon>Clostridiaceae</taxon>
        <taxon>Clostridium</taxon>
    </lineage>
</organism>
<dbReference type="PANTHER" id="PTHR34390">
    <property type="entry name" value="UPF0442 PROTEIN YJJB-RELATED"/>
    <property type="match status" value="1"/>
</dbReference>
<evidence type="ECO:0000256" key="1">
    <source>
        <dbReference type="ARBA" id="ARBA00004651"/>
    </source>
</evidence>
<comment type="caution">
    <text evidence="9">The sequence shown here is derived from an EMBL/GenBank/DDBJ whole genome shotgun (WGS) entry which is preliminary data.</text>
</comment>
<comment type="subcellular location">
    <subcellularLocation>
        <location evidence="1">Cell membrane</location>
        <topology evidence="1">Multi-pass membrane protein</topology>
    </subcellularLocation>
</comment>
<keyword evidence="3 7" id="KW-0812">Transmembrane</keyword>
<dbReference type="GO" id="GO:0015744">
    <property type="term" value="P:succinate transport"/>
    <property type="evidence" value="ECO:0007669"/>
    <property type="project" value="TreeGrafter"/>
</dbReference>
<dbReference type="EMBL" id="CBXI010000003">
    <property type="protein sequence ID" value="CDL90043.1"/>
    <property type="molecule type" value="Genomic_DNA"/>
</dbReference>
<dbReference type="InterPro" id="IPR050539">
    <property type="entry name" value="ThrE_Dicarb/AminoAcid_Exp"/>
</dbReference>
<dbReference type="OrthoDB" id="9813917at2"/>
<dbReference type="Pfam" id="PF06738">
    <property type="entry name" value="ThrE"/>
    <property type="match status" value="1"/>
</dbReference>
<keyword evidence="4 7" id="KW-1133">Transmembrane helix</keyword>
<proteinExistence type="inferred from homology"/>
<keyword evidence="2" id="KW-1003">Cell membrane</keyword>
<evidence type="ECO:0000256" key="3">
    <source>
        <dbReference type="ARBA" id="ARBA00022692"/>
    </source>
</evidence>
<feature type="transmembrane region" description="Helical" evidence="7">
    <location>
        <begin position="224"/>
        <end position="249"/>
    </location>
</feature>
<evidence type="ECO:0000256" key="4">
    <source>
        <dbReference type="ARBA" id="ARBA00022989"/>
    </source>
</evidence>